<dbReference type="InterPro" id="IPR029045">
    <property type="entry name" value="ClpP/crotonase-like_dom_sf"/>
</dbReference>
<dbReference type="AlphaFoldDB" id="A0A5M3WSH1"/>
<evidence type="ECO:0000313" key="2">
    <source>
        <dbReference type="EMBL" id="GES11039.1"/>
    </source>
</evidence>
<dbReference type="Gene3D" id="3.90.226.10">
    <property type="entry name" value="2-enoyl-CoA Hydratase, Chain A, domain 1"/>
    <property type="match status" value="1"/>
</dbReference>
<dbReference type="InterPro" id="IPR051683">
    <property type="entry name" value="Enoyl-CoA_Hydratase/Isomerase"/>
</dbReference>
<dbReference type="InterPro" id="IPR001753">
    <property type="entry name" value="Enoyl-CoA_hydra/iso"/>
</dbReference>
<dbReference type="PANTHER" id="PTHR42964">
    <property type="entry name" value="ENOYL-COA HYDRATASE"/>
    <property type="match status" value="1"/>
</dbReference>
<proteinExistence type="inferred from homology"/>
<comment type="caution">
    <text evidence="2">The sequence shown here is derived from an EMBL/GenBank/DDBJ whole genome shotgun (WGS) entry which is preliminary data.</text>
</comment>
<reference evidence="2 3" key="1">
    <citation type="submission" date="2019-10" db="EMBL/GenBank/DDBJ databases">
        <title>Whole genome shotgun sequence of Acrocarpospora macrocephala NBRC 16266.</title>
        <authorList>
            <person name="Ichikawa N."/>
            <person name="Kimura A."/>
            <person name="Kitahashi Y."/>
            <person name="Komaki H."/>
            <person name="Oguchi A."/>
        </authorList>
    </citation>
    <scope>NUCLEOTIDE SEQUENCE [LARGE SCALE GENOMIC DNA]</scope>
    <source>
        <strain evidence="2 3">NBRC 16266</strain>
    </source>
</reference>
<dbReference type="NCBIfam" id="NF005879">
    <property type="entry name" value="PRK07827.1"/>
    <property type="match status" value="1"/>
</dbReference>
<keyword evidence="3" id="KW-1185">Reference proteome</keyword>
<dbReference type="Proteomes" id="UP000331127">
    <property type="component" value="Unassembled WGS sequence"/>
</dbReference>
<evidence type="ECO:0000313" key="3">
    <source>
        <dbReference type="Proteomes" id="UP000331127"/>
    </source>
</evidence>
<dbReference type="Gene3D" id="1.10.12.10">
    <property type="entry name" value="Lyase 2-enoyl-coa Hydratase, Chain A, domain 2"/>
    <property type="match status" value="1"/>
</dbReference>
<dbReference type="SUPFAM" id="SSF52096">
    <property type="entry name" value="ClpP/crotonase"/>
    <property type="match status" value="1"/>
</dbReference>
<dbReference type="OrthoDB" id="370015at2"/>
<dbReference type="PANTHER" id="PTHR42964:SF1">
    <property type="entry name" value="POLYKETIDE BIOSYNTHESIS ENOYL-COA HYDRATASE PKSH-RELATED"/>
    <property type="match status" value="1"/>
</dbReference>
<dbReference type="Pfam" id="PF00378">
    <property type="entry name" value="ECH_1"/>
    <property type="match status" value="1"/>
</dbReference>
<dbReference type="CDD" id="cd06558">
    <property type="entry name" value="crotonase-like"/>
    <property type="match status" value="1"/>
</dbReference>
<dbReference type="InterPro" id="IPR014748">
    <property type="entry name" value="Enoyl-CoA_hydra_C"/>
</dbReference>
<dbReference type="GO" id="GO:0003824">
    <property type="term" value="F:catalytic activity"/>
    <property type="evidence" value="ECO:0007669"/>
    <property type="project" value="UniProtKB-ARBA"/>
</dbReference>
<accession>A0A5M3WSH1</accession>
<evidence type="ECO:0000256" key="1">
    <source>
        <dbReference type="ARBA" id="ARBA00005254"/>
    </source>
</evidence>
<protein>
    <submittedName>
        <fullName evidence="2">Enoyl-CoA hydratase</fullName>
    </submittedName>
</protein>
<gene>
    <name evidence="2" type="ORF">Amac_046360</name>
</gene>
<comment type="similarity">
    <text evidence="1">Belongs to the enoyl-CoA hydratase/isomerase family.</text>
</comment>
<name>A0A5M3WSH1_9ACTN</name>
<dbReference type="RefSeq" id="WP_155356429.1">
    <property type="nucleotide sequence ID" value="NZ_BAAAHL010000036.1"/>
</dbReference>
<organism evidence="2 3">
    <name type="scientific">Acrocarpospora macrocephala</name>
    <dbReference type="NCBI Taxonomy" id="150177"/>
    <lineage>
        <taxon>Bacteria</taxon>
        <taxon>Bacillati</taxon>
        <taxon>Actinomycetota</taxon>
        <taxon>Actinomycetes</taxon>
        <taxon>Streptosporangiales</taxon>
        <taxon>Streptosporangiaceae</taxon>
        <taxon>Acrocarpospora</taxon>
    </lineage>
</organism>
<dbReference type="EMBL" id="BLAE01000026">
    <property type="protein sequence ID" value="GES11039.1"/>
    <property type="molecule type" value="Genomic_DNA"/>
</dbReference>
<sequence>MESVVHLETSRGIATVTLDSPRNRNALSRQLIEELSGHLEAATADEDVRAVLLTHTGTVFCAGADLGEAAAEGMDAGSRRLIDLLTLIVELPKPVLAKVTGKARAGGLGLLGACDIVIADDRGDYAFTEARLGLSPAMISLTLLPRLDARAAGRYFLTGETFGAPEAERIGLLTKAVPADELDAAVETVLAGLRAGSPQGLAESKRLVTEQVRHALAERGAEMAARSAQLFSSAEAREGMSAFLTKRPPSWAVQ</sequence>